<dbReference type="AlphaFoldDB" id="A0A5B7GFV2"/>
<comment type="caution">
    <text evidence="1">The sequence shown here is derived from an EMBL/GenBank/DDBJ whole genome shotgun (WGS) entry which is preliminary data.</text>
</comment>
<sequence length="84" mass="9144">MNYTRVTACVGMFQEREAPWGWPLVSRSVIVRGAAITTGRRATLPRGRHGRGKRVARGDVLSGAGCVRRLFMASPLVAFSVSVK</sequence>
<dbReference type="Proteomes" id="UP000324222">
    <property type="component" value="Unassembled WGS sequence"/>
</dbReference>
<evidence type="ECO:0000313" key="1">
    <source>
        <dbReference type="EMBL" id="MPC56389.1"/>
    </source>
</evidence>
<accession>A0A5B7GFV2</accession>
<gene>
    <name evidence="1" type="ORF">E2C01_050349</name>
</gene>
<name>A0A5B7GFV2_PORTR</name>
<proteinExistence type="predicted"/>
<reference evidence="1 2" key="1">
    <citation type="submission" date="2019-05" db="EMBL/GenBank/DDBJ databases">
        <title>Another draft genome of Portunus trituberculatus and its Hox gene families provides insights of decapod evolution.</title>
        <authorList>
            <person name="Jeong J.-H."/>
            <person name="Song I."/>
            <person name="Kim S."/>
            <person name="Choi T."/>
            <person name="Kim D."/>
            <person name="Ryu S."/>
            <person name="Kim W."/>
        </authorList>
    </citation>
    <scope>NUCLEOTIDE SEQUENCE [LARGE SCALE GENOMIC DNA]</scope>
    <source>
        <tissue evidence="1">Muscle</tissue>
    </source>
</reference>
<keyword evidence="2" id="KW-1185">Reference proteome</keyword>
<evidence type="ECO:0000313" key="2">
    <source>
        <dbReference type="Proteomes" id="UP000324222"/>
    </source>
</evidence>
<dbReference type="EMBL" id="VSRR010013901">
    <property type="protein sequence ID" value="MPC56389.1"/>
    <property type="molecule type" value="Genomic_DNA"/>
</dbReference>
<protein>
    <submittedName>
        <fullName evidence="1">Uncharacterized protein</fullName>
    </submittedName>
</protein>
<organism evidence="1 2">
    <name type="scientific">Portunus trituberculatus</name>
    <name type="common">Swimming crab</name>
    <name type="synonym">Neptunus trituberculatus</name>
    <dbReference type="NCBI Taxonomy" id="210409"/>
    <lineage>
        <taxon>Eukaryota</taxon>
        <taxon>Metazoa</taxon>
        <taxon>Ecdysozoa</taxon>
        <taxon>Arthropoda</taxon>
        <taxon>Crustacea</taxon>
        <taxon>Multicrustacea</taxon>
        <taxon>Malacostraca</taxon>
        <taxon>Eumalacostraca</taxon>
        <taxon>Eucarida</taxon>
        <taxon>Decapoda</taxon>
        <taxon>Pleocyemata</taxon>
        <taxon>Brachyura</taxon>
        <taxon>Eubrachyura</taxon>
        <taxon>Portunoidea</taxon>
        <taxon>Portunidae</taxon>
        <taxon>Portuninae</taxon>
        <taxon>Portunus</taxon>
    </lineage>
</organism>